<feature type="region of interest" description="Disordered" evidence="4">
    <location>
        <begin position="90"/>
        <end position="116"/>
    </location>
</feature>
<dbReference type="SMART" id="SM00543">
    <property type="entry name" value="MIF4G"/>
    <property type="match status" value="1"/>
</dbReference>
<dbReference type="PANTHER" id="PTHR23254">
    <property type="entry name" value="EIF4G DOMAIN PROTEIN"/>
    <property type="match status" value="1"/>
</dbReference>
<dbReference type="InterPro" id="IPR051367">
    <property type="entry name" value="mRNA_TranslReg/HistoneTransl"/>
</dbReference>
<dbReference type="Proteomes" id="UP000499080">
    <property type="component" value="Unassembled WGS sequence"/>
</dbReference>
<gene>
    <name evidence="6" type="ORF">AVEN_137032_1</name>
</gene>
<protein>
    <recommendedName>
        <fullName evidence="5">MIF4G domain-containing protein</fullName>
    </recommendedName>
</protein>
<evidence type="ECO:0000256" key="1">
    <source>
        <dbReference type="ARBA" id="ARBA00004496"/>
    </source>
</evidence>
<dbReference type="InterPro" id="IPR003890">
    <property type="entry name" value="MIF4G-like_typ-3"/>
</dbReference>
<dbReference type="InterPro" id="IPR016024">
    <property type="entry name" value="ARM-type_fold"/>
</dbReference>
<dbReference type="GO" id="GO:0003723">
    <property type="term" value="F:RNA binding"/>
    <property type="evidence" value="ECO:0007669"/>
    <property type="project" value="InterPro"/>
</dbReference>
<dbReference type="AlphaFoldDB" id="A0A4Y2P9K3"/>
<dbReference type="SUPFAM" id="SSF48371">
    <property type="entry name" value="ARM repeat"/>
    <property type="match status" value="1"/>
</dbReference>
<evidence type="ECO:0000256" key="3">
    <source>
        <dbReference type="ARBA" id="ARBA00022845"/>
    </source>
</evidence>
<evidence type="ECO:0000313" key="7">
    <source>
        <dbReference type="Proteomes" id="UP000499080"/>
    </source>
</evidence>
<dbReference type="GO" id="GO:0005829">
    <property type="term" value="C:cytosol"/>
    <property type="evidence" value="ECO:0007669"/>
    <property type="project" value="TreeGrafter"/>
</dbReference>
<feature type="compositionally biased region" description="Basic and acidic residues" evidence="4">
    <location>
        <begin position="28"/>
        <end position="37"/>
    </location>
</feature>
<reference evidence="6 7" key="1">
    <citation type="journal article" date="2019" name="Sci. Rep.">
        <title>Orb-weaving spider Araneus ventricosus genome elucidates the spidroin gene catalogue.</title>
        <authorList>
            <person name="Kono N."/>
            <person name="Nakamura H."/>
            <person name="Ohtoshi R."/>
            <person name="Moran D.A.P."/>
            <person name="Shinohara A."/>
            <person name="Yoshida Y."/>
            <person name="Fujiwara M."/>
            <person name="Mori M."/>
            <person name="Tomita M."/>
            <person name="Arakawa K."/>
        </authorList>
    </citation>
    <scope>NUCLEOTIDE SEQUENCE [LARGE SCALE GENOMIC DNA]</scope>
</reference>
<keyword evidence="2" id="KW-0963">Cytoplasm</keyword>
<dbReference type="PANTHER" id="PTHR23254:SF16">
    <property type="entry name" value="CBP80_20-DEPENDENT TRANSLATION INITIATION FACTOR"/>
    <property type="match status" value="1"/>
</dbReference>
<dbReference type="OrthoDB" id="565552at2759"/>
<comment type="subcellular location">
    <subcellularLocation>
        <location evidence="1">Cytoplasm</location>
    </subcellularLocation>
</comment>
<keyword evidence="7" id="KW-1185">Reference proteome</keyword>
<proteinExistence type="predicted"/>
<sequence length="454" mass="51333">MLTINNTPHPHKPFGRWAKWEVFKAAEKDSKIEDKNRPPSPTIRISSSEPFDDETSIMTGRQDISPVASVKAESIHKDLQNFQGRDNILRSQDMKPSKRSVNSSKSSRPPMEIYSPRNNLKKYSMKLGTSETVIPDTPNNLQHSHSSKEIISGKNGTKVHFVEGHVTKKSSPPPSNALPLELKSALKRSKSFTADESPRGIENIGFEKDAFPLEYQGLIRRAVLDPNSLSCQKLMELVRLICCKAVESFQYAAPAAQLCFSIIEKEHDHTFLESLQNCCREWYNERDKLLRAPFLSSVGTTAAGMRRWTAYVSFITELYLHVKNQHCQMIQPTNSGNLTGQLLGPHPNSPMAHLALTLQTLLYECANIILKPPSLNCEGEITILRKMLSSVGKQLEADCSQRMEQLVINLRDAFIYPSINAQIRKTLLELIELHASGWQLDLPQTLYYFPYTRL</sequence>
<dbReference type="GO" id="GO:0006446">
    <property type="term" value="P:regulation of translational initiation"/>
    <property type="evidence" value="ECO:0007669"/>
    <property type="project" value="TreeGrafter"/>
</dbReference>
<dbReference type="Gene3D" id="1.25.40.180">
    <property type="match status" value="1"/>
</dbReference>
<feature type="domain" description="MIF4G" evidence="5">
    <location>
        <begin position="186"/>
        <end position="437"/>
    </location>
</feature>
<evidence type="ECO:0000259" key="5">
    <source>
        <dbReference type="SMART" id="SM00543"/>
    </source>
</evidence>
<organism evidence="6 7">
    <name type="scientific">Araneus ventricosus</name>
    <name type="common">Orbweaver spider</name>
    <name type="synonym">Epeira ventricosa</name>
    <dbReference type="NCBI Taxonomy" id="182803"/>
    <lineage>
        <taxon>Eukaryota</taxon>
        <taxon>Metazoa</taxon>
        <taxon>Ecdysozoa</taxon>
        <taxon>Arthropoda</taxon>
        <taxon>Chelicerata</taxon>
        <taxon>Arachnida</taxon>
        <taxon>Araneae</taxon>
        <taxon>Araneomorphae</taxon>
        <taxon>Entelegynae</taxon>
        <taxon>Araneoidea</taxon>
        <taxon>Araneidae</taxon>
        <taxon>Araneus</taxon>
    </lineage>
</organism>
<feature type="compositionally biased region" description="Low complexity" evidence="4">
    <location>
        <begin position="99"/>
        <end position="110"/>
    </location>
</feature>
<evidence type="ECO:0000256" key="2">
    <source>
        <dbReference type="ARBA" id="ARBA00022490"/>
    </source>
</evidence>
<evidence type="ECO:0000256" key="4">
    <source>
        <dbReference type="SAM" id="MobiDB-lite"/>
    </source>
</evidence>
<evidence type="ECO:0000313" key="6">
    <source>
        <dbReference type="EMBL" id="GBN48084.1"/>
    </source>
</evidence>
<feature type="region of interest" description="Disordered" evidence="4">
    <location>
        <begin position="28"/>
        <end position="65"/>
    </location>
</feature>
<keyword evidence="3" id="KW-0810">Translation regulation</keyword>
<dbReference type="GO" id="GO:0008494">
    <property type="term" value="F:translation activator activity"/>
    <property type="evidence" value="ECO:0007669"/>
    <property type="project" value="TreeGrafter"/>
</dbReference>
<dbReference type="EMBL" id="BGPR01010806">
    <property type="protein sequence ID" value="GBN48084.1"/>
    <property type="molecule type" value="Genomic_DNA"/>
</dbReference>
<dbReference type="Pfam" id="PF02854">
    <property type="entry name" value="MIF4G"/>
    <property type="match status" value="1"/>
</dbReference>
<name>A0A4Y2P9K3_ARAVE</name>
<comment type="caution">
    <text evidence="6">The sequence shown here is derived from an EMBL/GenBank/DDBJ whole genome shotgun (WGS) entry which is preliminary data.</text>
</comment>
<accession>A0A4Y2P9K3</accession>